<dbReference type="Proteomes" id="UP000053317">
    <property type="component" value="Unassembled WGS sequence"/>
</dbReference>
<evidence type="ECO:0000256" key="1">
    <source>
        <dbReference type="ARBA" id="ARBA00004123"/>
    </source>
</evidence>
<dbReference type="EMBL" id="LCWF01000022">
    <property type="protein sequence ID" value="KKY27693.1"/>
    <property type="molecule type" value="Genomic_DNA"/>
</dbReference>
<feature type="region of interest" description="Disordered" evidence="8">
    <location>
        <begin position="97"/>
        <end position="138"/>
    </location>
</feature>
<keyword evidence="6" id="KW-0804">Transcription</keyword>
<evidence type="ECO:0000313" key="11">
    <source>
        <dbReference type="Proteomes" id="UP000053317"/>
    </source>
</evidence>
<dbReference type="CDD" id="cd12148">
    <property type="entry name" value="fungal_TF_MHR"/>
    <property type="match status" value="1"/>
</dbReference>
<dbReference type="SMART" id="SM00066">
    <property type="entry name" value="GAL4"/>
    <property type="match status" value="1"/>
</dbReference>
<accession>A0A0G2GWV7</accession>
<keyword evidence="3" id="KW-0862">Zinc</keyword>
<evidence type="ECO:0000256" key="7">
    <source>
        <dbReference type="ARBA" id="ARBA00023242"/>
    </source>
</evidence>
<proteinExistence type="predicted"/>
<dbReference type="SUPFAM" id="SSF57701">
    <property type="entry name" value="Zn2/Cys6 DNA-binding domain"/>
    <property type="match status" value="1"/>
</dbReference>
<evidence type="ECO:0000256" key="6">
    <source>
        <dbReference type="ARBA" id="ARBA00023163"/>
    </source>
</evidence>
<dbReference type="Gene3D" id="4.10.240.10">
    <property type="entry name" value="Zn(2)-C6 fungal-type DNA-binding domain"/>
    <property type="match status" value="1"/>
</dbReference>
<feature type="compositionally biased region" description="Polar residues" evidence="8">
    <location>
        <begin position="97"/>
        <end position="107"/>
    </location>
</feature>
<keyword evidence="2" id="KW-0479">Metal-binding</keyword>
<keyword evidence="4" id="KW-0805">Transcription regulation</keyword>
<dbReference type="Pfam" id="PF00172">
    <property type="entry name" value="Zn_clus"/>
    <property type="match status" value="1"/>
</dbReference>
<evidence type="ECO:0000256" key="5">
    <source>
        <dbReference type="ARBA" id="ARBA00023125"/>
    </source>
</evidence>
<dbReference type="PANTHER" id="PTHR31313:SF86">
    <property type="entry name" value="ZN(2)-C6 FUNGAL-TYPE DOMAIN-CONTAINING PROTEIN"/>
    <property type="match status" value="1"/>
</dbReference>
<dbReference type="InterPro" id="IPR051615">
    <property type="entry name" value="Transcr_Regulatory_Elem"/>
</dbReference>
<reference evidence="10 11" key="2">
    <citation type="submission" date="2015-05" db="EMBL/GenBank/DDBJ databases">
        <authorList>
            <person name="Morales-Cruz A."/>
            <person name="Amrine K.C."/>
            <person name="Cantu D."/>
        </authorList>
    </citation>
    <scope>NUCLEOTIDE SEQUENCE [LARGE SCALE GENOMIC DNA]</scope>
    <source>
        <strain evidence="10">UCRPC4</strain>
    </source>
</reference>
<dbReference type="GO" id="GO:0003677">
    <property type="term" value="F:DNA binding"/>
    <property type="evidence" value="ECO:0007669"/>
    <property type="project" value="UniProtKB-KW"/>
</dbReference>
<feature type="domain" description="Zn(2)-C6 fungal-type" evidence="9">
    <location>
        <begin position="10"/>
        <end position="40"/>
    </location>
</feature>
<dbReference type="GO" id="GO:0000981">
    <property type="term" value="F:DNA-binding transcription factor activity, RNA polymerase II-specific"/>
    <property type="evidence" value="ECO:0007669"/>
    <property type="project" value="InterPro"/>
</dbReference>
<dbReference type="CDD" id="cd00067">
    <property type="entry name" value="GAL4"/>
    <property type="match status" value="1"/>
</dbReference>
<organism evidence="10 11">
    <name type="scientific">Phaeomoniella chlamydospora</name>
    <name type="common">Phaeoacremonium chlamydosporum</name>
    <dbReference type="NCBI Taxonomy" id="158046"/>
    <lineage>
        <taxon>Eukaryota</taxon>
        <taxon>Fungi</taxon>
        <taxon>Dikarya</taxon>
        <taxon>Ascomycota</taxon>
        <taxon>Pezizomycotina</taxon>
        <taxon>Eurotiomycetes</taxon>
        <taxon>Chaetothyriomycetidae</taxon>
        <taxon>Phaeomoniellales</taxon>
        <taxon>Phaeomoniellaceae</taxon>
        <taxon>Phaeomoniella</taxon>
    </lineage>
</organism>
<reference evidence="10 11" key="1">
    <citation type="submission" date="2015-05" db="EMBL/GenBank/DDBJ databases">
        <title>Distinctive expansion of gene families associated with plant cell wall degradation and secondary metabolism in the genomes of grapevine trunk pathogens.</title>
        <authorList>
            <person name="Lawrence D.P."/>
            <person name="Travadon R."/>
            <person name="Rolshausen P.E."/>
            <person name="Baumgartner K."/>
        </authorList>
    </citation>
    <scope>NUCLEOTIDE SEQUENCE [LARGE SCALE GENOMIC DNA]</scope>
    <source>
        <strain evidence="10">UCRPC4</strain>
    </source>
</reference>
<dbReference type="AlphaFoldDB" id="A0A0G2GWV7"/>
<dbReference type="PROSITE" id="PS00463">
    <property type="entry name" value="ZN2_CY6_FUNGAL_1"/>
    <property type="match status" value="1"/>
</dbReference>
<dbReference type="OrthoDB" id="4161332at2759"/>
<keyword evidence="5" id="KW-0238">DNA-binding</keyword>
<dbReference type="InterPro" id="IPR036864">
    <property type="entry name" value="Zn2-C6_fun-type_DNA-bd_sf"/>
</dbReference>
<evidence type="ECO:0000256" key="3">
    <source>
        <dbReference type="ARBA" id="ARBA00022833"/>
    </source>
</evidence>
<dbReference type="Pfam" id="PF04082">
    <property type="entry name" value="Fungal_trans"/>
    <property type="match status" value="1"/>
</dbReference>
<dbReference type="GO" id="GO:0005634">
    <property type="term" value="C:nucleus"/>
    <property type="evidence" value="ECO:0007669"/>
    <property type="project" value="UniProtKB-SubCell"/>
</dbReference>
<dbReference type="GO" id="GO:0008270">
    <property type="term" value="F:zinc ion binding"/>
    <property type="evidence" value="ECO:0007669"/>
    <property type="project" value="InterPro"/>
</dbReference>
<comment type="subcellular location">
    <subcellularLocation>
        <location evidence="1">Nucleus</location>
    </subcellularLocation>
</comment>
<evidence type="ECO:0000256" key="2">
    <source>
        <dbReference type="ARBA" id="ARBA00022723"/>
    </source>
</evidence>
<dbReference type="PANTHER" id="PTHR31313">
    <property type="entry name" value="TY1 ENHANCER ACTIVATOR"/>
    <property type="match status" value="1"/>
</dbReference>
<dbReference type="PROSITE" id="PS50048">
    <property type="entry name" value="ZN2_CY6_FUNGAL_2"/>
    <property type="match status" value="1"/>
</dbReference>
<evidence type="ECO:0000259" key="9">
    <source>
        <dbReference type="PROSITE" id="PS50048"/>
    </source>
</evidence>
<keyword evidence="7" id="KW-0539">Nucleus</keyword>
<feature type="compositionally biased region" description="Acidic residues" evidence="8">
    <location>
        <begin position="124"/>
        <end position="138"/>
    </location>
</feature>
<dbReference type="GO" id="GO:0006351">
    <property type="term" value="P:DNA-templated transcription"/>
    <property type="evidence" value="ECO:0007669"/>
    <property type="project" value="InterPro"/>
</dbReference>
<evidence type="ECO:0000256" key="4">
    <source>
        <dbReference type="ARBA" id="ARBA00023015"/>
    </source>
</evidence>
<dbReference type="InterPro" id="IPR001138">
    <property type="entry name" value="Zn2Cys6_DnaBD"/>
</dbReference>
<evidence type="ECO:0000256" key="8">
    <source>
        <dbReference type="SAM" id="MobiDB-lite"/>
    </source>
</evidence>
<protein>
    <submittedName>
        <fullName evidence="10">Putative nitrogen assimilation transcription factor nira</fullName>
    </submittedName>
</protein>
<dbReference type="InterPro" id="IPR007219">
    <property type="entry name" value="XnlR_reg_dom"/>
</dbReference>
<gene>
    <name evidence="10" type="ORF">UCRPC4_g00927</name>
</gene>
<comment type="caution">
    <text evidence="10">The sequence shown here is derived from an EMBL/GenBank/DDBJ whole genome shotgun (WGS) entry which is preliminary data.</text>
</comment>
<name>A0A0G2GWV7_PHACM</name>
<keyword evidence="11" id="KW-1185">Reference proteome</keyword>
<dbReference type="SMART" id="SM00906">
    <property type="entry name" value="Fungal_trans"/>
    <property type="match status" value="1"/>
</dbReference>
<sequence>MSSPKVLARACLTCRGRKIKCDTAKPTCGPCINNNRPCEYSFEPPKRRPTRAVINTLQSQKRALDQVIIELKKASPEGREIILQSIAVGDASVKLPQSTQTVSNGDSQDGLPNISPTPTVEQVHDEDGDGSSSDEDLDPVNFLSVDESGHIGAFGPSSALHDPLQAGGADKAQHGDHFRYQLIANAALQRQQEHLLRRLPEIDGVPTELAMHLLDLHWNRQHHSFLLTYRPAFMRDLLRGGPYCSFFLLNAIFACSSKFSERLELRDDVTDPNSAGRRFFDRCDDLLVRDELLNHSTIPTIIGLLLLGSTWVARNDTSRGWLYTGYALRMVYDLGLHLDCKEVAGNAEDIEIRRRVFWGAFICDKLQSLYLGRPITIQLRDAHVSKDFMDTMEEMELWGPYVDPAVPDVQSSSYAFTPVPCHSVSTFQQLCLLSKIMTKIINRFYVVGAKPDKARSSLQSVDDSLTSWETTSLIIDTLGCLDELAIPNSGVVNPANIIRKLMAANGIAQNSEATVNTQTPSSFDLDAILQMFPDSSIPETQHTSYQQNLESHAPDLLFGFMDSSFPSPQAAFTYQPDHG</sequence>
<evidence type="ECO:0000313" key="10">
    <source>
        <dbReference type="EMBL" id="KKY27693.1"/>
    </source>
</evidence>